<feature type="domain" description="PWWP" evidence="2">
    <location>
        <begin position="32"/>
        <end position="94"/>
    </location>
</feature>
<sequence>MKGNVLPSNGSCVEKDSGNKAADIQICGEIVVGDLIWVKLHESSWWPGQVVNENLVSRSSKPSDRSAGEVLVRLYGSYKYLYVDPIRCHSEFENILKDFNGCYSEILEKALEQVALLLLPGVLRAEASQIQNSKRKLRNNRQDTESPNFIRMSPRRTSSGIKPQTLVTNGKLHSEKTGGAKGIKRKEADEEKKLEPGSIYPALSPKTLQKPKVVSMQKKARPIGPESVSGYDLLSAFSSNLQYHPFIGLHFEMPMSGNKSSRKFSRFECKEIESHAKSWFDGSFWISIQPKWIHFSKLILL</sequence>
<dbReference type="EMBL" id="JAVXUP010000329">
    <property type="protein sequence ID" value="KAK3030743.1"/>
    <property type="molecule type" value="Genomic_DNA"/>
</dbReference>
<evidence type="ECO:0000256" key="1">
    <source>
        <dbReference type="SAM" id="MobiDB-lite"/>
    </source>
</evidence>
<keyword evidence="4" id="KW-1185">Reference proteome</keyword>
<dbReference type="InterPro" id="IPR000313">
    <property type="entry name" value="PWWP_dom"/>
</dbReference>
<dbReference type="Pfam" id="PF00855">
    <property type="entry name" value="PWWP"/>
    <property type="match status" value="1"/>
</dbReference>
<dbReference type="Gene3D" id="2.30.30.140">
    <property type="match status" value="1"/>
</dbReference>
<dbReference type="PANTHER" id="PTHR10688:SF5">
    <property type="entry name" value="PWWP DOMAIN-CONTAINING PROTEIN 1-RELATED"/>
    <property type="match status" value="1"/>
</dbReference>
<dbReference type="InterPro" id="IPR052657">
    <property type="entry name" value="PDP_family_Arabidopsis"/>
</dbReference>
<feature type="region of interest" description="Disordered" evidence="1">
    <location>
        <begin position="130"/>
        <end position="193"/>
    </location>
</feature>
<evidence type="ECO:0000313" key="3">
    <source>
        <dbReference type="EMBL" id="KAK3030743.1"/>
    </source>
</evidence>
<feature type="compositionally biased region" description="Polar residues" evidence="1">
    <location>
        <begin position="155"/>
        <end position="168"/>
    </location>
</feature>
<gene>
    <name evidence="3" type="ORF">RJ639_036547</name>
</gene>
<dbReference type="SUPFAM" id="SSF63748">
    <property type="entry name" value="Tudor/PWWP/MBT"/>
    <property type="match status" value="1"/>
</dbReference>
<reference evidence="3" key="1">
    <citation type="submission" date="2022-12" db="EMBL/GenBank/DDBJ databases">
        <title>Draft genome assemblies for two species of Escallonia (Escalloniales).</title>
        <authorList>
            <person name="Chanderbali A."/>
            <person name="Dervinis C."/>
            <person name="Anghel I."/>
            <person name="Soltis D."/>
            <person name="Soltis P."/>
            <person name="Zapata F."/>
        </authorList>
    </citation>
    <scope>NUCLEOTIDE SEQUENCE</scope>
    <source>
        <strain evidence="3">UCBG64.0493</strain>
        <tissue evidence="3">Leaf</tissue>
    </source>
</reference>
<dbReference type="AlphaFoldDB" id="A0AA88WTJ8"/>
<dbReference type="Proteomes" id="UP001188597">
    <property type="component" value="Unassembled WGS sequence"/>
</dbReference>
<comment type="caution">
    <text evidence="3">The sequence shown here is derived from an EMBL/GenBank/DDBJ whole genome shotgun (WGS) entry which is preliminary data.</text>
</comment>
<dbReference type="PROSITE" id="PS50812">
    <property type="entry name" value="PWWP"/>
    <property type="match status" value="1"/>
</dbReference>
<organism evidence="3 4">
    <name type="scientific">Escallonia herrerae</name>
    <dbReference type="NCBI Taxonomy" id="1293975"/>
    <lineage>
        <taxon>Eukaryota</taxon>
        <taxon>Viridiplantae</taxon>
        <taxon>Streptophyta</taxon>
        <taxon>Embryophyta</taxon>
        <taxon>Tracheophyta</taxon>
        <taxon>Spermatophyta</taxon>
        <taxon>Magnoliopsida</taxon>
        <taxon>eudicotyledons</taxon>
        <taxon>Gunneridae</taxon>
        <taxon>Pentapetalae</taxon>
        <taxon>asterids</taxon>
        <taxon>campanulids</taxon>
        <taxon>Escalloniales</taxon>
        <taxon>Escalloniaceae</taxon>
        <taxon>Escallonia</taxon>
    </lineage>
</organism>
<proteinExistence type="predicted"/>
<dbReference type="PANTHER" id="PTHR10688">
    <property type="entry name" value="PWWP DOMAIN-CONTAINING PROTEIN"/>
    <property type="match status" value="1"/>
</dbReference>
<name>A0AA88WTJ8_9ASTE</name>
<evidence type="ECO:0000259" key="2">
    <source>
        <dbReference type="PROSITE" id="PS50812"/>
    </source>
</evidence>
<evidence type="ECO:0000313" key="4">
    <source>
        <dbReference type="Proteomes" id="UP001188597"/>
    </source>
</evidence>
<accession>A0AA88WTJ8</accession>
<protein>
    <recommendedName>
        <fullName evidence="2">PWWP domain-containing protein</fullName>
    </recommendedName>
</protein>